<dbReference type="AlphaFoldDB" id="A0A5N5HID1"/>
<name>A0A5N5HID1_9ROSA</name>
<feature type="region of interest" description="Disordered" evidence="1">
    <location>
        <begin position="98"/>
        <end position="128"/>
    </location>
</feature>
<evidence type="ECO:0000256" key="1">
    <source>
        <dbReference type="SAM" id="MobiDB-lite"/>
    </source>
</evidence>
<evidence type="ECO:0000313" key="3">
    <source>
        <dbReference type="Proteomes" id="UP000327157"/>
    </source>
</evidence>
<feature type="compositionally biased region" description="Polar residues" evidence="1">
    <location>
        <begin position="103"/>
        <end position="117"/>
    </location>
</feature>
<sequence length="185" mass="20382">MGKGSECSINKRCYDITMSRRTRKSSFNYNVQEGISIPTPAPALALKSFLDENGDGGDQSSPSPSPSPSPSKVENEDHPENGYDRKILKQLINGDERAKAVIKSSNEGSTGRSSLGQHFTEEEKGKHLQLVKKQQKAEESLQGGMKLKKLVSRCAKVFGHLVTVRSDRTLREPRKLEAAVPQLTM</sequence>
<dbReference type="EMBL" id="SMOL01000157">
    <property type="protein sequence ID" value="KAB2627575.1"/>
    <property type="molecule type" value="Genomic_DNA"/>
</dbReference>
<dbReference type="OrthoDB" id="1928482at2759"/>
<accession>A0A5N5HID1</accession>
<keyword evidence="3" id="KW-1185">Reference proteome</keyword>
<feature type="region of interest" description="Disordered" evidence="1">
    <location>
        <begin position="45"/>
        <end position="84"/>
    </location>
</feature>
<reference evidence="2 3" key="3">
    <citation type="submission" date="2019-11" db="EMBL/GenBank/DDBJ databases">
        <title>A de novo genome assembly of a pear dwarfing rootstock.</title>
        <authorList>
            <person name="Wang F."/>
            <person name="Wang J."/>
            <person name="Li S."/>
            <person name="Zhang Y."/>
            <person name="Fang M."/>
            <person name="Ma L."/>
            <person name="Zhao Y."/>
            <person name="Jiang S."/>
        </authorList>
    </citation>
    <scope>NUCLEOTIDE SEQUENCE [LARGE SCALE GENOMIC DNA]</scope>
    <source>
        <strain evidence="2">S2</strain>
        <tissue evidence="2">Leaf</tissue>
    </source>
</reference>
<reference evidence="3" key="2">
    <citation type="submission" date="2019-10" db="EMBL/GenBank/DDBJ databases">
        <title>A de novo genome assembly of a pear dwarfing rootstock.</title>
        <authorList>
            <person name="Wang F."/>
            <person name="Wang J."/>
            <person name="Li S."/>
            <person name="Zhang Y."/>
            <person name="Fang M."/>
            <person name="Ma L."/>
            <person name="Zhao Y."/>
            <person name="Jiang S."/>
        </authorList>
    </citation>
    <scope>NUCLEOTIDE SEQUENCE [LARGE SCALE GENOMIC DNA]</scope>
</reference>
<evidence type="ECO:0000313" key="2">
    <source>
        <dbReference type="EMBL" id="KAB2627575.1"/>
    </source>
</evidence>
<protein>
    <submittedName>
        <fullName evidence="2">Uncharacterized protein</fullName>
    </submittedName>
</protein>
<organism evidence="2 3">
    <name type="scientific">Pyrus ussuriensis x Pyrus communis</name>
    <dbReference type="NCBI Taxonomy" id="2448454"/>
    <lineage>
        <taxon>Eukaryota</taxon>
        <taxon>Viridiplantae</taxon>
        <taxon>Streptophyta</taxon>
        <taxon>Embryophyta</taxon>
        <taxon>Tracheophyta</taxon>
        <taxon>Spermatophyta</taxon>
        <taxon>Magnoliopsida</taxon>
        <taxon>eudicotyledons</taxon>
        <taxon>Gunneridae</taxon>
        <taxon>Pentapetalae</taxon>
        <taxon>rosids</taxon>
        <taxon>fabids</taxon>
        <taxon>Rosales</taxon>
        <taxon>Rosaceae</taxon>
        <taxon>Amygdaloideae</taxon>
        <taxon>Maleae</taxon>
        <taxon>Pyrus</taxon>
    </lineage>
</organism>
<comment type="caution">
    <text evidence="2">The sequence shown here is derived from an EMBL/GenBank/DDBJ whole genome shotgun (WGS) entry which is preliminary data.</text>
</comment>
<reference evidence="2 3" key="1">
    <citation type="submission" date="2019-09" db="EMBL/GenBank/DDBJ databases">
        <authorList>
            <person name="Ou C."/>
        </authorList>
    </citation>
    <scope>NUCLEOTIDE SEQUENCE [LARGE SCALE GENOMIC DNA]</scope>
    <source>
        <strain evidence="2">S2</strain>
        <tissue evidence="2">Leaf</tissue>
    </source>
</reference>
<feature type="compositionally biased region" description="Basic and acidic residues" evidence="1">
    <location>
        <begin position="73"/>
        <end position="84"/>
    </location>
</feature>
<gene>
    <name evidence="2" type="ORF">D8674_021193</name>
</gene>
<proteinExistence type="predicted"/>
<dbReference type="Proteomes" id="UP000327157">
    <property type="component" value="Chromosome 2"/>
</dbReference>